<comment type="caution">
    <text evidence="4">The sequence shown here is derived from an EMBL/GenBank/DDBJ whole genome shotgun (WGS) entry which is preliminary data.</text>
</comment>
<dbReference type="GO" id="GO:0016757">
    <property type="term" value="F:glycosyltransferase activity"/>
    <property type="evidence" value="ECO:0007669"/>
    <property type="project" value="InterPro"/>
</dbReference>
<dbReference type="PANTHER" id="PTHR46401:SF2">
    <property type="entry name" value="GLYCOSYLTRANSFERASE WBBK-RELATED"/>
    <property type="match status" value="1"/>
</dbReference>
<dbReference type="Gene3D" id="3.40.50.2000">
    <property type="entry name" value="Glycogen Phosphorylase B"/>
    <property type="match status" value="2"/>
</dbReference>
<evidence type="ECO:0000259" key="2">
    <source>
        <dbReference type="Pfam" id="PF00534"/>
    </source>
</evidence>
<reference evidence="4" key="1">
    <citation type="journal article" date="2020" name="mSystems">
        <title>Genome- and Community-Level Interaction Insights into Carbon Utilization and Element Cycling Functions of Hydrothermarchaeota in Hydrothermal Sediment.</title>
        <authorList>
            <person name="Zhou Z."/>
            <person name="Liu Y."/>
            <person name="Xu W."/>
            <person name="Pan J."/>
            <person name="Luo Z.H."/>
            <person name="Li M."/>
        </authorList>
    </citation>
    <scope>NUCLEOTIDE SEQUENCE [LARGE SCALE GENOMIC DNA]</scope>
    <source>
        <strain evidence="4">SpSt-697</strain>
    </source>
</reference>
<gene>
    <name evidence="4" type="ORF">ENU74_05895</name>
</gene>
<dbReference type="Pfam" id="PF00534">
    <property type="entry name" value="Glycos_transf_1"/>
    <property type="match status" value="1"/>
</dbReference>
<evidence type="ECO:0000313" key="4">
    <source>
        <dbReference type="EMBL" id="HGK64102.1"/>
    </source>
</evidence>
<organism evidence="4">
    <name type="scientific">candidate division WOR-3 bacterium</name>
    <dbReference type="NCBI Taxonomy" id="2052148"/>
    <lineage>
        <taxon>Bacteria</taxon>
        <taxon>Bacteria division WOR-3</taxon>
    </lineage>
</organism>
<dbReference type="SUPFAM" id="SSF53756">
    <property type="entry name" value="UDP-Glycosyltransferase/glycogen phosphorylase"/>
    <property type="match status" value="1"/>
</dbReference>
<sequence length="347" mass="40081">MKILFVTFPGFSLFEGGIKTQIISLKEELNKIGYKVEIWSEDFTGKERIEDFKIIHFFGSGIKTFHLFQILASFNKPIILTPVFYSSHSPLINKIGIKIFTIFHWLFGFYNEHLILKEMVAKADLIVCNTQAEKKLLEKMFNLKEEKIAFLPNGVAIDFYYASPKLCYEKLKLKDFILYVGHIGNPRKNLLRFLTVLKEIDYPALLVGKVIKNKYSEKCLKIINQAKNIKLIGELSHDTELLKSIYAAAEVFILPSYYETPGLAALEAGLAGAKILITQYGGTQEYFKNYALYLNPYSQKDIKKKILLALKKEKNNFLKEHLKENYTWDKIAQKLIGIYENFLKTKV</sequence>
<proteinExistence type="predicted"/>
<name>A0A7V3ZVQ6_UNCW3</name>
<protein>
    <submittedName>
        <fullName evidence="4">Glycosyltransferase</fullName>
    </submittedName>
</protein>
<evidence type="ECO:0000259" key="3">
    <source>
        <dbReference type="Pfam" id="PF13439"/>
    </source>
</evidence>
<dbReference type="Pfam" id="PF13439">
    <property type="entry name" value="Glyco_transf_4"/>
    <property type="match status" value="1"/>
</dbReference>
<feature type="domain" description="Glycosyltransferase subfamily 4-like N-terminal" evidence="3">
    <location>
        <begin position="16"/>
        <end position="158"/>
    </location>
</feature>
<dbReference type="PANTHER" id="PTHR46401">
    <property type="entry name" value="GLYCOSYLTRANSFERASE WBBK-RELATED"/>
    <property type="match status" value="1"/>
</dbReference>
<dbReference type="CDD" id="cd03801">
    <property type="entry name" value="GT4_PimA-like"/>
    <property type="match status" value="1"/>
</dbReference>
<feature type="domain" description="Glycosyl transferase family 1" evidence="2">
    <location>
        <begin position="174"/>
        <end position="314"/>
    </location>
</feature>
<dbReference type="EMBL" id="DTDR01000141">
    <property type="protein sequence ID" value="HGK64102.1"/>
    <property type="molecule type" value="Genomic_DNA"/>
</dbReference>
<keyword evidence="1 4" id="KW-0808">Transferase</keyword>
<dbReference type="InterPro" id="IPR028098">
    <property type="entry name" value="Glyco_trans_4-like_N"/>
</dbReference>
<accession>A0A7V3ZVQ6</accession>
<evidence type="ECO:0000256" key="1">
    <source>
        <dbReference type="ARBA" id="ARBA00022679"/>
    </source>
</evidence>
<dbReference type="AlphaFoldDB" id="A0A7V3ZVQ6"/>
<dbReference type="InterPro" id="IPR001296">
    <property type="entry name" value="Glyco_trans_1"/>
</dbReference>